<evidence type="ECO:0000256" key="1">
    <source>
        <dbReference type="HAMAP-Rule" id="MF_02215"/>
    </source>
</evidence>
<organism evidence="3 4">
    <name type="scientific">Bibersteinia trehalosi Y31</name>
    <dbReference type="NCBI Taxonomy" id="1261658"/>
    <lineage>
        <taxon>Bacteria</taxon>
        <taxon>Pseudomonadati</taxon>
        <taxon>Pseudomonadota</taxon>
        <taxon>Gammaproteobacteria</taxon>
        <taxon>Pasteurellales</taxon>
        <taxon>Pasteurellaceae</taxon>
        <taxon>Bibersteinia</taxon>
    </lineage>
</organism>
<dbReference type="PANTHER" id="PTHR38693:SF1">
    <property type="entry name" value="UBIQUINONE BIOSYNTHESIS ACCESSORY FACTOR UBIJ"/>
    <property type="match status" value="1"/>
</dbReference>
<dbReference type="UniPathway" id="UPA00232"/>
<dbReference type="RefSeq" id="WP_064318598.1">
    <property type="nucleotide sequence ID" value="NZ_JACI01000002.1"/>
</dbReference>
<dbReference type="Proteomes" id="UP000078358">
    <property type="component" value="Unassembled WGS sequence"/>
</dbReference>
<dbReference type="Pfam" id="PF02036">
    <property type="entry name" value="SCP2"/>
    <property type="match status" value="1"/>
</dbReference>
<dbReference type="PATRIC" id="fig|1261658.3.peg.1350"/>
<evidence type="ECO:0000313" key="3">
    <source>
        <dbReference type="EMBL" id="OAQ14096.1"/>
    </source>
</evidence>
<keyword evidence="1" id="KW-0963">Cytoplasm</keyword>
<name>A0A179CW10_BIBTR</name>
<dbReference type="GO" id="GO:0005737">
    <property type="term" value="C:cytoplasm"/>
    <property type="evidence" value="ECO:0007669"/>
    <property type="project" value="UniProtKB-SubCell"/>
</dbReference>
<dbReference type="InterPro" id="IPR003033">
    <property type="entry name" value="SCP2_sterol-bd_dom"/>
</dbReference>
<dbReference type="AlphaFoldDB" id="A0A179CW10"/>
<gene>
    <name evidence="1" type="primary">ubiJ</name>
    <name evidence="3" type="ORF">F480_06785</name>
</gene>
<evidence type="ECO:0000259" key="2">
    <source>
        <dbReference type="Pfam" id="PF02036"/>
    </source>
</evidence>
<evidence type="ECO:0000313" key="4">
    <source>
        <dbReference type="Proteomes" id="UP000078358"/>
    </source>
</evidence>
<dbReference type="GO" id="GO:0006744">
    <property type="term" value="P:ubiquinone biosynthetic process"/>
    <property type="evidence" value="ECO:0007669"/>
    <property type="project" value="UniProtKB-UniRule"/>
</dbReference>
<keyword evidence="1" id="KW-0831">Ubiquinone biosynthesis</keyword>
<comment type="similarity">
    <text evidence="1">Belongs to the UbiJ family.</text>
</comment>
<dbReference type="HAMAP" id="MF_02215">
    <property type="entry name" value="UbiJ"/>
    <property type="match status" value="1"/>
</dbReference>
<dbReference type="EMBL" id="JACI01000002">
    <property type="protein sequence ID" value="OAQ14096.1"/>
    <property type="molecule type" value="Genomic_DNA"/>
</dbReference>
<protein>
    <recommendedName>
        <fullName evidence="1">Ubiquinone biosynthesis accessory factor UbiJ</fullName>
    </recommendedName>
</protein>
<feature type="domain" description="SCP2" evidence="2">
    <location>
        <begin position="23"/>
        <end position="121"/>
    </location>
</feature>
<proteinExistence type="inferred from homology"/>
<comment type="function">
    <text evidence="1">Required for ubiquinone (coenzyme Q) biosynthesis. Binds hydrophobic ubiquinone biosynthetic intermediates via its SCP2 domain and is essential for the stability of the Ubi complex. May constitute a docking platform where Ubi enzymes assemble and access their SCP2-bound polyprenyl substrates.</text>
</comment>
<sequence>MLHQLKQQLMLPQFAIAGLETALNGLIKRSPHILPILRKLAGKNLQICLKQPDLTLFAFFSEQRIDWLGCYEGEIDCQVNLAANALPKLADKSRLTELINNQTLVLHGDLQVLQHFTVLLDGLEKNPAELLSPLFGDVVAQAGTDFAKGLLAKLKTQIQTNSANIVDNLMVERPVLVHRLQVVDFCDQVRELAKQAVELEQKMANLSK</sequence>
<accession>A0A179CW10</accession>
<comment type="caution">
    <text evidence="3">The sequence shown here is derived from an EMBL/GenBank/DDBJ whole genome shotgun (WGS) entry which is preliminary data.</text>
</comment>
<comment type="pathway">
    <text evidence="1">Cofactor biosynthesis; ubiquinone biosynthesis.</text>
</comment>
<comment type="subcellular location">
    <subcellularLocation>
        <location evidence="1">Cytoplasm</location>
    </subcellularLocation>
</comment>
<dbReference type="InterPro" id="IPR038989">
    <property type="entry name" value="UbiJ"/>
</dbReference>
<dbReference type="PANTHER" id="PTHR38693">
    <property type="entry name" value="UBIQUINONE BIOSYNTHESIS PROTEIN UBIJ"/>
    <property type="match status" value="1"/>
</dbReference>
<reference evidence="3 4" key="1">
    <citation type="submission" date="2014-01" db="EMBL/GenBank/DDBJ databases">
        <authorList>
            <person name="Zuccon D."/>
        </authorList>
    </citation>
    <scope>NUCLEOTIDE SEQUENCE [LARGE SCALE GENOMIC DNA]</scope>
    <source>
        <strain evidence="3 4">Y31</strain>
    </source>
</reference>